<dbReference type="EMBL" id="QFFI01000016">
    <property type="protein sequence ID" value="PWG62676.1"/>
    <property type="molecule type" value="Genomic_DNA"/>
</dbReference>
<keyword evidence="2 5" id="KW-0812">Transmembrane</keyword>
<dbReference type="Pfam" id="PF19358">
    <property type="entry name" value="DUF5935"/>
    <property type="match status" value="1"/>
</dbReference>
<accession>A0A2U2N0G9</accession>
<evidence type="ECO:0000313" key="9">
    <source>
        <dbReference type="Proteomes" id="UP000245474"/>
    </source>
</evidence>
<sequence>MRAILLTAIVFAMLPMILRQPYFGVLAWSWMSYMNPHRFAWGFATDMSYALMIAVCTLIGLMLARNEPKRIPWTRESLLLLIFTLWMFFTTTQSLYPWLAWDQWDKVWRIQLMTFVTMMLIYTPQRIHLLMWVITLSLAFFGIKGGWFTLSTGGAHRVLGPANSFIADRNSIGLALIMTIPMLRYLQLQAQHKWLKLVLTVSIALTMISIIGTHSRGALVGGVAMLGFFLLKSRGKAGVLLLVVPVVLATPYFMPEKYFDRMETIQNWEEDNSASERVRAWGNAVDLANHRFIGGGFRALVYWGGRDSHSIFFGTLGEHGWLGLAMFMLLLLFTWRSASYIIRHSRRDPELYWARDLAAMLQVSLVGYCGAGAFLGLQYFDLYYSIIAIVVVTKLIVQRKVAGQEALAPASDALPLPARLASMTRVLGGPLRA</sequence>
<protein>
    <submittedName>
        <fullName evidence="8">Putative O-glycosylation ligase, exosortase A system-associated</fullName>
    </submittedName>
</protein>
<feature type="transmembrane region" description="Helical" evidence="5">
    <location>
        <begin position="170"/>
        <end position="187"/>
    </location>
</feature>
<evidence type="ECO:0000256" key="4">
    <source>
        <dbReference type="ARBA" id="ARBA00023136"/>
    </source>
</evidence>
<keyword evidence="3 5" id="KW-1133">Transmembrane helix</keyword>
<proteinExistence type="predicted"/>
<feature type="transmembrane region" description="Helical" evidence="5">
    <location>
        <begin position="77"/>
        <end position="100"/>
    </location>
</feature>
<feature type="transmembrane region" description="Helical" evidence="5">
    <location>
        <begin position="43"/>
        <end position="65"/>
    </location>
</feature>
<evidence type="ECO:0000256" key="1">
    <source>
        <dbReference type="ARBA" id="ARBA00004141"/>
    </source>
</evidence>
<dbReference type="InterPro" id="IPR045979">
    <property type="entry name" value="DUF5935"/>
</dbReference>
<evidence type="ECO:0000259" key="7">
    <source>
        <dbReference type="Pfam" id="PF19358"/>
    </source>
</evidence>
<feature type="transmembrane region" description="Helical" evidence="5">
    <location>
        <begin position="237"/>
        <end position="254"/>
    </location>
</feature>
<keyword evidence="9" id="KW-1185">Reference proteome</keyword>
<keyword evidence="8" id="KW-0436">Ligase</keyword>
<feature type="transmembrane region" description="Helical" evidence="5">
    <location>
        <begin position="217"/>
        <end position="232"/>
    </location>
</feature>
<feature type="transmembrane region" description="Helical" evidence="5">
    <location>
        <begin position="357"/>
        <end position="376"/>
    </location>
</feature>
<feature type="transmembrane region" description="Helical" evidence="5">
    <location>
        <begin position="129"/>
        <end position="150"/>
    </location>
</feature>
<feature type="transmembrane region" description="Helical" evidence="5">
    <location>
        <begin position="382"/>
        <end position="397"/>
    </location>
</feature>
<dbReference type="Pfam" id="PF04932">
    <property type="entry name" value="Wzy_C"/>
    <property type="match status" value="1"/>
</dbReference>
<comment type="subcellular location">
    <subcellularLocation>
        <location evidence="1">Membrane</location>
        <topology evidence="1">Multi-pass membrane protein</topology>
    </subcellularLocation>
</comment>
<dbReference type="InterPro" id="IPR051533">
    <property type="entry name" value="WaaL-like"/>
</dbReference>
<dbReference type="GO" id="GO:0016020">
    <property type="term" value="C:membrane"/>
    <property type="evidence" value="ECO:0007669"/>
    <property type="project" value="UniProtKB-SubCell"/>
</dbReference>
<comment type="caution">
    <text evidence="8">The sequence shown here is derived from an EMBL/GenBank/DDBJ whole genome shotgun (WGS) entry which is preliminary data.</text>
</comment>
<gene>
    <name evidence="8" type="ORF">DEM34_11025</name>
</gene>
<evidence type="ECO:0000256" key="5">
    <source>
        <dbReference type="SAM" id="Phobius"/>
    </source>
</evidence>
<dbReference type="PANTHER" id="PTHR37422:SF13">
    <property type="entry name" value="LIPOPOLYSACCHARIDE BIOSYNTHESIS PROTEIN PA4999-RELATED"/>
    <property type="match status" value="1"/>
</dbReference>
<dbReference type="NCBIfam" id="TIGR03097">
    <property type="entry name" value="PEP_O_lig_1"/>
    <property type="match status" value="1"/>
</dbReference>
<organism evidence="8 9">
    <name type="scientific">Sediminicurvatus halobius</name>
    <dbReference type="NCBI Taxonomy" id="2182432"/>
    <lineage>
        <taxon>Bacteria</taxon>
        <taxon>Pseudomonadati</taxon>
        <taxon>Pseudomonadota</taxon>
        <taxon>Gammaproteobacteria</taxon>
        <taxon>Chromatiales</taxon>
        <taxon>Ectothiorhodospiraceae</taxon>
        <taxon>Sediminicurvatus</taxon>
    </lineage>
</organism>
<keyword evidence="4 5" id="KW-0472">Membrane</keyword>
<dbReference type="RefSeq" id="WP_109678875.1">
    <property type="nucleotide sequence ID" value="NZ_CP086615.1"/>
</dbReference>
<feature type="domain" description="DUF5935" evidence="7">
    <location>
        <begin position="1"/>
        <end position="187"/>
    </location>
</feature>
<feature type="domain" description="O-antigen ligase-related" evidence="6">
    <location>
        <begin position="203"/>
        <end position="328"/>
    </location>
</feature>
<dbReference type="Proteomes" id="UP000245474">
    <property type="component" value="Unassembled WGS sequence"/>
</dbReference>
<reference evidence="8 9" key="1">
    <citation type="submission" date="2018-05" db="EMBL/GenBank/DDBJ databases">
        <title>Spiribacter halobius sp. nov., a moderately halophilic bacterium isolated from marine solar saltern.</title>
        <authorList>
            <person name="Zheng W.-S."/>
            <person name="Lu D.-C."/>
            <person name="Du Z.-J."/>
        </authorList>
    </citation>
    <scope>NUCLEOTIDE SEQUENCE [LARGE SCALE GENOMIC DNA]</scope>
    <source>
        <strain evidence="8 9">E85</strain>
    </source>
</reference>
<evidence type="ECO:0000259" key="6">
    <source>
        <dbReference type="Pfam" id="PF04932"/>
    </source>
</evidence>
<name>A0A2U2N0G9_9GAMM</name>
<dbReference type="InterPro" id="IPR017528">
    <property type="entry name" value="CHP03097O-antigen_lig-rel"/>
</dbReference>
<evidence type="ECO:0000313" key="8">
    <source>
        <dbReference type="EMBL" id="PWG62676.1"/>
    </source>
</evidence>
<dbReference type="InterPro" id="IPR007016">
    <property type="entry name" value="O-antigen_ligase-rel_domated"/>
</dbReference>
<dbReference type="GO" id="GO:0016874">
    <property type="term" value="F:ligase activity"/>
    <property type="evidence" value="ECO:0007669"/>
    <property type="project" value="UniProtKB-KW"/>
</dbReference>
<evidence type="ECO:0000256" key="2">
    <source>
        <dbReference type="ARBA" id="ARBA00022692"/>
    </source>
</evidence>
<feature type="transmembrane region" description="Helical" evidence="5">
    <location>
        <begin position="319"/>
        <end position="336"/>
    </location>
</feature>
<dbReference type="OrthoDB" id="9772644at2"/>
<dbReference type="AlphaFoldDB" id="A0A2U2N0G9"/>
<evidence type="ECO:0000256" key="3">
    <source>
        <dbReference type="ARBA" id="ARBA00022989"/>
    </source>
</evidence>
<dbReference type="PANTHER" id="PTHR37422">
    <property type="entry name" value="TEICHURONIC ACID BIOSYNTHESIS PROTEIN TUAE"/>
    <property type="match status" value="1"/>
</dbReference>